<keyword evidence="6" id="KW-1185">Reference proteome</keyword>
<dbReference type="UniPathway" id="UPA00034">
    <property type="reaction ID" value="UER00025"/>
</dbReference>
<dbReference type="Gene3D" id="3.10.310.10">
    <property type="entry name" value="Diaminopimelate Epimerase, Chain A, domain 1"/>
    <property type="match status" value="2"/>
</dbReference>
<dbReference type="GO" id="GO:0005829">
    <property type="term" value="C:cytosol"/>
    <property type="evidence" value="ECO:0007669"/>
    <property type="project" value="TreeGrafter"/>
</dbReference>
<feature type="binding site" evidence="3">
    <location>
        <position position="186"/>
    </location>
    <ligand>
        <name>substrate</name>
    </ligand>
</feature>
<feature type="site" description="Could be important to modulate the pK values of the two catalytic cysteine residues" evidence="3">
    <location>
        <position position="188"/>
    </location>
</feature>
<dbReference type="EMBL" id="CP023407">
    <property type="protein sequence ID" value="AYL35078.1"/>
    <property type="molecule type" value="Genomic_DNA"/>
</dbReference>
<feature type="binding site" evidence="3">
    <location>
        <position position="25"/>
    </location>
    <ligand>
        <name>substrate</name>
    </ligand>
</feature>
<dbReference type="Pfam" id="PF01678">
    <property type="entry name" value="DAP_epimerase"/>
    <property type="match status" value="2"/>
</dbReference>
<feature type="binding site" evidence="3">
    <location>
        <begin position="100"/>
        <end position="101"/>
    </location>
    <ligand>
        <name>substrate</name>
    </ligand>
</feature>
<dbReference type="GO" id="GO:0009089">
    <property type="term" value="P:lysine biosynthetic process via diaminopimelate"/>
    <property type="evidence" value="ECO:0007669"/>
    <property type="project" value="UniProtKB-UniRule"/>
</dbReference>
<keyword evidence="3" id="KW-0963">Cytoplasm</keyword>
<comment type="pathway">
    <text evidence="3">Amino-acid biosynthesis; L-lysine biosynthesis via DAP pathway; DL-2,6-diaminopimelate from LL-2,6-diaminopimelate: step 1/1.</text>
</comment>
<keyword evidence="3" id="KW-0457">Lysine biosynthesis</keyword>
<dbReference type="PANTHER" id="PTHR31689">
    <property type="entry name" value="DIAMINOPIMELATE EPIMERASE, CHLOROPLASTIC"/>
    <property type="match status" value="1"/>
</dbReference>
<dbReference type="HAMAP" id="MF_00197">
    <property type="entry name" value="DAP_epimerase"/>
    <property type="match status" value="1"/>
</dbReference>
<feature type="binding site" evidence="3">
    <location>
        <position position="219"/>
    </location>
    <ligand>
        <name>substrate</name>
    </ligand>
</feature>
<evidence type="ECO:0000313" key="6">
    <source>
        <dbReference type="Proteomes" id="UP000282170"/>
    </source>
</evidence>
<gene>
    <name evidence="3 5" type="primary">dapF</name>
    <name evidence="5" type="ORF">CNQ36_06335</name>
</gene>
<comment type="similarity">
    <text evidence="1 3">Belongs to the diaminopimelate epimerase family.</text>
</comment>
<sequence>MCGVNTDERRVCMDQDFTKYEALGNDYLVIDPSAAWASPTADTVRMVTDRRRGVGADGLLFGPLADLGPDDGPPLTPDGGGGVFGLRIFNSDGTPCARSGNGIRVFARYLMDHGYAGADDFTIRTDAGLTAVRVLDRASGLIRLALGPMSSSSRDVGATGHDRPMLRETLRVDGENIEITCLSDGNPHCVVVRENVTPELAHALGPRIAGHPAFPGRVNVEFVQVRDHATVRAEIWERGAGYTLASGSGACAAARAAQLLGLTGEKVTVEMPGGSLEVETARSGEVSVTGTAAQVATGRWAPDFRARLTGRRP</sequence>
<feature type="site" description="Could be important to modulate the pK values of the two catalytic cysteine residues" evidence="3">
    <location>
        <position position="237"/>
    </location>
</feature>
<feature type="binding site" evidence="3">
    <location>
        <begin position="237"/>
        <end position="238"/>
    </location>
    <ligand>
        <name>substrate</name>
    </ligand>
</feature>
<name>A0A494UZE6_9ACTN</name>
<dbReference type="GO" id="GO:0008837">
    <property type="term" value="F:diaminopimelate epimerase activity"/>
    <property type="evidence" value="ECO:0007669"/>
    <property type="project" value="UniProtKB-UniRule"/>
</dbReference>
<comment type="catalytic activity">
    <reaction evidence="3">
        <text>(2S,6S)-2,6-diaminopimelate = meso-2,6-diaminopimelate</text>
        <dbReference type="Rhea" id="RHEA:15393"/>
        <dbReference type="ChEBI" id="CHEBI:57609"/>
        <dbReference type="ChEBI" id="CHEBI:57791"/>
        <dbReference type="EC" id="5.1.1.7"/>
    </reaction>
</comment>
<feature type="binding site" evidence="3">
    <location>
        <position position="90"/>
    </location>
    <ligand>
        <name>substrate</name>
    </ligand>
</feature>
<comment type="caution">
    <text evidence="3">Lacks conserved residue(s) required for the propagation of feature annotation.</text>
</comment>
<comment type="function">
    <text evidence="3">Catalyzes the stereoinversion of LL-2,6-diaminopimelate (L,L-DAP) to meso-diaminopimelate (meso-DAP), a precursor of L-lysine and an essential component of the bacterial peptidoglycan.</text>
</comment>
<evidence type="ECO:0000256" key="1">
    <source>
        <dbReference type="ARBA" id="ARBA00010219"/>
    </source>
</evidence>
<comment type="subunit">
    <text evidence="3">Homodimer.</text>
</comment>
<dbReference type="SUPFAM" id="SSF54506">
    <property type="entry name" value="Diaminopimelate epimerase-like"/>
    <property type="match status" value="2"/>
</dbReference>
<dbReference type="KEGG" id="sfug:CNQ36_06335"/>
<dbReference type="NCBIfam" id="TIGR00652">
    <property type="entry name" value="DapF"/>
    <property type="match status" value="1"/>
</dbReference>
<dbReference type="AlphaFoldDB" id="A0A494UZE6"/>
<evidence type="ECO:0000256" key="4">
    <source>
        <dbReference type="NCBIfam" id="TIGR00652"/>
    </source>
</evidence>
<organism evidence="5 6">
    <name type="scientific">Streptomyces fungicidicus</name>
    <dbReference type="NCBI Taxonomy" id="68203"/>
    <lineage>
        <taxon>Bacteria</taxon>
        <taxon>Bacillati</taxon>
        <taxon>Actinomycetota</taxon>
        <taxon>Actinomycetes</taxon>
        <taxon>Kitasatosporales</taxon>
        <taxon>Streptomycetaceae</taxon>
        <taxon>Streptomyces</taxon>
    </lineage>
</organism>
<reference evidence="5 6" key="1">
    <citation type="submission" date="2017-09" db="EMBL/GenBank/DDBJ databases">
        <authorList>
            <person name="Zhang H."/>
            <person name="Hu S."/>
            <person name="Xu J."/>
            <person name="He Z."/>
        </authorList>
    </citation>
    <scope>NUCLEOTIDE SEQUENCE [LARGE SCALE GENOMIC DNA]</scope>
    <source>
        <strain evidence="5 6">TXX3120</strain>
    </source>
</reference>
<keyword evidence="2 3" id="KW-0413">Isomerase</keyword>
<evidence type="ECO:0000256" key="3">
    <source>
        <dbReference type="HAMAP-Rule" id="MF_00197"/>
    </source>
</evidence>
<evidence type="ECO:0000256" key="2">
    <source>
        <dbReference type="ARBA" id="ARBA00023235"/>
    </source>
</evidence>
<protein>
    <recommendedName>
        <fullName evidence="3 4">Diaminopimelate epimerase</fullName>
        <shortName evidence="3">DAP epimerase</shortName>
        <ecNumber evidence="3 4">5.1.1.7</ecNumber>
    </recommendedName>
    <alternativeName>
        <fullName evidence="3">PLP-independent amino acid racemase</fullName>
    </alternativeName>
</protein>
<accession>A0A494UZE6</accession>
<dbReference type="Proteomes" id="UP000282170">
    <property type="component" value="Chromosome"/>
</dbReference>
<dbReference type="EC" id="5.1.1.7" evidence="3 4"/>
<feature type="binding site" evidence="3">
    <location>
        <begin position="247"/>
        <end position="248"/>
    </location>
    <ligand>
        <name>substrate</name>
    </ligand>
</feature>
<evidence type="ECO:0000313" key="5">
    <source>
        <dbReference type="EMBL" id="AYL35078.1"/>
    </source>
</evidence>
<comment type="subcellular location">
    <subcellularLocation>
        <location evidence="3">Cytoplasm</location>
    </subcellularLocation>
</comment>
<keyword evidence="3" id="KW-0028">Amino-acid biosynthesis</keyword>
<dbReference type="PANTHER" id="PTHR31689:SF0">
    <property type="entry name" value="DIAMINOPIMELATE EPIMERASE"/>
    <property type="match status" value="1"/>
</dbReference>
<proteinExistence type="inferred from homology"/>
<dbReference type="InterPro" id="IPR001653">
    <property type="entry name" value="DAP_epimerase_DapF"/>
</dbReference>